<evidence type="ECO:0000256" key="12">
    <source>
        <dbReference type="ARBA" id="ARBA00035727"/>
    </source>
</evidence>
<dbReference type="PANTHER" id="PTHR39579:SF1">
    <property type="entry name" value="INNER MEMBRANE PROTEIN YHCB"/>
    <property type="match status" value="1"/>
</dbReference>
<keyword evidence="3" id="KW-0997">Cell inner membrane</keyword>
<reference evidence="17" key="2">
    <citation type="submission" date="2019-06" db="EMBL/GenBank/DDBJ databases">
        <title>Co-occurence of chitin degradation, pigmentation and bioactivity in marine Pseudoalteromonas.</title>
        <authorList>
            <person name="Sonnenschein E.C."/>
            <person name="Bech P.K."/>
        </authorList>
    </citation>
    <scope>NUCLEOTIDE SEQUENCE [LARGE SCALE GENOMIC DNA]</scope>
    <source>
        <strain evidence="17">S3790</strain>
    </source>
</reference>
<accession>A0A5S3V611</accession>
<dbReference type="RefSeq" id="WP_138592664.1">
    <property type="nucleotide sequence ID" value="NZ_PNBX01000066.1"/>
</dbReference>
<evidence type="ECO:0000313" key="17">
    <source>
        <dbReference type="Proteomes" id="UP000307217"/>
    </source>
</evidence>
<evidence type="ECO:0000256" key="9">
    <source>
        <dbReference type="ARBA" id="ARBA00023306"/>
    </source>
</evidence>
<feature type="coiled-coil region" evidence="13">
    <location>
        <begin position="22"/>
        <end position="51"/>
    </location>
</feature>
<dbReference type="AlphaFoldDB" id="A0A5S3V611"/>
<keyword evidence="13" id="KW-0175">Coiled coil</keyword>
<evidence type="ECO:0000256" key="11">
    <source>
        <dbReference type="ARBA" id="ARBA00035703"/>
    </source>
</evidence>
<dbReference type="Proteomes" id="UP000307217">
    <property type="component" value="Unassembled WGS sequence"/>
</dbReference>
<evidence type="ECO:0000256" key="1">
    <source>
        <dbReference type="ARBA" id="ARBA00004377"/>
    </source>
</evidence>
<comment type="similarity">
    <text evidence="10">Belongs to the ZapG family.</text>
</comment>
<gene>
    <name evidence="16" type="ORF">CWC19_15280</name>
</gene>
<evidence type="ECO:0000256" key="2">
    <source>
        <dbReference type="ARBA" id="ARBA00022475"/>
    </source>
</evidence>
<feature type="transmembrane region" description="Helical" evidence="15">
    <location>
        <begin position="6"/>
        <end position="24"/>
    </location>
</feature>
<evidence type="ECO:0000256" key="7">
    <source>
        <dbReference type="ARBA" id="ARBA00022989"/>
    </source>
</evidence>
<evidence type="ECO:0000256" key="5">
    <source>
        <dbReference type="ARBA" id="ARBA00022692"/>
    </source>
</evidence>
<keyword evidence="2" id="KW-1003">Cell membrane</keyword>
<keyword evidence="5 15" id="KW-0812">Transmembrane</keyword>
<dbReference type="InterPro" id="IPR009386">
    <property type="entry name" value="ZapG-like"/>
</dbReference>
<dbReference type="OrthoDB" id="5766209at2"/>
<dbReference type="GO" id="GO:0008360">
    <property type="term" value="P:regulation of cell shape"/>
    <property type="evidence" value="ECO:0007669"/>
    <property type="project" value="UniProtKB-KW"/>
</dbReference>
<sequence length="152" mass="17344">MTTIVWLGLLIITGVIGFFIGAQVTRKQLKQTELEQQAIQAQTELEQYRQDVSDHLASTKKLMSKMQESYTQLFSHVERTNQVLLTEKTTHPSEPFFSKETTEQLHASLKSRPERRRDNQRSDGSAQPVDYVEGESGIFTGERSENKQANIS</sequence>
<reference evidence="16 17" key="1">
    <citation type="submission" date="2018-01" db="EMBL/GenBank/DDBJ databases">
        <authorList>
            <person name="Paulsen S."/>
            <person name="Gram L.K."/>
        </authorList>
    </citation>
    <scope>NUCLEOTIDE SEQUENCE [LARGE SCALE GENOMIC DNA]</scope>
    <source>
        <strain evidence="16 17">S3790</strain>
    </source>
</reference>
<name>A0A5S3V611_9GAMM</name>
<keyword evidence="7 15" id="KW-1133">Transmembrane helix</keyword>
<comment type="subcellular location">
    <subcellularLocation>
        <location evidence="1">Cell inner membrane</location>
        <topology evidence="1">Single-pass membrane protein</topology>
    </subcellularLocation>
</comment>
<evidence type="ECO:0000256" key="13">
    <source>
        <dbReference type="SAM" id="Coils"/>
    </source>
</evidence>
<feature type="compositionally biased region" description="Basic and acidic residues" evidence="14">
    <location>
        <begin position="111"/>
        <end position="121"/>
    </location>
</feature>
<evidence type="ECO:0000256" key="10">
    <source>
        <dbReference type="ARBA" id="ARBA00035657"/>
    </source>
</evidence>
<dbReference type="PANTHER" id="PTHR39579">
    <property type="entry name" value="INNER MEMBRANE PROTEIN YHCB"/>
    <property type="match status" value="1"/>
</dbReference>
<evidence type="ECO:0000256" key="8">
    <source>
        <dbReference type="ARBA" id="ARBA00023136"/>
    </source>
</evidence>
<comment type="caution">
    <text evidence="16">The sequence shown here is derived from an EMBL/GenBank/DDBJ whole genome shotgun (WGS) entry which is preliminary data.</text>
</comment>
<evidence type="ECO:0000313" key="16">
    <source>
        <dbReference type="EMBL" id="TMO66847.1"/>
    </source>
</evidence>
<dbReference type="EMBL" id="PNBX01000066">
    <property type="protein sequence ID" value="TMO66847.1"/>
    <property type="molecule type" value="Genomic_DNA"/>
</dbReference>
<keyword evidence="6" id="KW-0133">Cell shape</keyword>
<organism evidence="16 17">
    <name type="scientific">Pseudoalteromonas aurantia</name>
    <dbReference type="NCBI Taxonomy" id="43654"/>
    <lineage>
        <taxon>Bacteria</taxon>
        <taxon>Pseudomonadati</taxon>
        <taxon>Pseudomonadota</taxon>
        <taxon>Gammaproteobacteria</taxon>
        <taxon>Alteromonadales</taxon>
        <taxon>Pseudoalteromonadaceae</taxon>
        <taxon>Pseudoalteromonas</taxon>
    </lineage>
</organism>
<evidence type="ECO:0000256" key="3">
    <source>
        <dbReference type="ARBA" id="ARBA00022519"/>
    </source>
</evidence>
<evidence type="ECO:0000256" key="15">
    <source>
        <dbReference type="SAM" id="Phobius"/>
    </source>
</evidence>
<evidence type="ECO:0000256" key="4">
    <source>
        <dbReference type="ARBA" id="ARBA00022618"/>
    </source>
</evidence>
<proteinExistence type="inferred from homology"/>
<evidence type="ECO:0000256" key="14">
    <source>
        <dbReference type="SAM" id="MobiDB-lite"/>
    </source>
</evidence>
<dbReference type="Pfam" id="PF06295">
    <property type="entry name" value="ZapG-like"/>
    <property type="match status" value="1"/>
</dbReference>
<protein>
    <recommendedName>
        <fullName evidence="11">Z-ring associated protein G</fullName>
    </recommendedName>
    <alternativeName>
        <fullName evidence="12">Cell division protein ZapG</fullName>
    </alternativeName>
</protein>
<evidence type="ECO:0000256" key="6">
    <source>
        <dbReference type="ARBA" id="ARBA00022960"/>
    </source>
</evidence>
<keyword evidence="8 15" id="KW-0472">Membrane</keyword>
<keyword evidence="9" id="KW-0131">Cell cycle</keyword>
<dbReference type="GO" id="GO:0005886">
    <property type="term" value="C:plasma membrane"/>
    <property type="evidence" value="ECO:0007669"/>
    <property type="project" value="UniProtKB-SubCell"/>
</dbReference>
<feature type="region of interest" description="Disordered" evidence="14">
    <location>
        <begin position="86"/>
        <end position="152"/>
    </location>
</feature>
<dbReference type="GO" id="GO:0051301">
    <property type="term" value="P:cell division"/>
    <property type="evidence" value="ECO:0007669"/>
    <property type="project" value="UniProtKB-KW"/>
</dbReference>
<keyword evidence="4" id="KW-0132">Cell division</keyword>